<dbReference type="STRING" id="1888995.BD935_05145"/>
<comment type="caution">
    <text evidence="1">The sequence shown here is derived from an EMBL/GenBank/DDBJ whole genome shotgun (WGS) entry which is preliminary data.</text>
</comment>
<gene>
    <name evidence="1" type="ORF">BD935_05145</name>
</gene>
<accession>A0A1J5U744</accession>
<evidence type="ECO:0000313" key="2">
    <source>
        <dbReference type="Proteomes" id="UP000183080"/>
    </source>
</evidence>
<protein>
    <recommendedName>
        <fullName evidence="3">Ribbon-helix-helix protein CopG domain-containing protein</fullName>
    </recommendedName>
</protein>
<name>A0A1J5U744_9ARCH</name>
<reference evidence="1 2" key="1">
    <citation type="submission" date="2016-08" db="EMBL/GenBank/DDBJ databases">
        <title>New Insights into Marine Group III Euryarchaeota, from dark to light.</title>
        <authorList>
            <person name="Haro-Moreno J.M."/>
            <person name="Rodriguez-Valera F."/>
            <person name="Lopez-Garcia P."/>
            <person name="Moreira D."/>
            <person name="Martin-Cuadrado A.B."/>
        </authorList>
    </citation>
    <scope>NUCLEOTIDE SEQUENCE [LARGE SCALE GENOMIC DNA]</scope>
    <source>
        <strain evidence="1">CG-Epi1</strain>
    </source>
</reference>
<dbReference type="AlphaFoldDB" id="A0A1J5U744"/>
<evidence type="ECO:0000313" key="1">
    <source>
        <dbReference type="EMBL" id="OIR20110.1"/>
    </source>
</evidence>
<dbReference type="Proteomes" id="UP000183080">
    <property type="component" value="Unassembled WGS sequence"/>
</dbReference>
<sequence length="79" mass="8743">MTRRSRYALSKVSADIPVSLVQQLDGWKTNIEGISRSQLISDLLKWALDEGAIDSLYPSCEFNHNHGPEVSCNCTLGCC</sequence>
<dbReference type="EMBL" id="MIZA01000014">
    <property type="protein sequence ID" value="OIR20110.1"/>
    <property type="molecule type" value="Genomic_DNA"/>
</dbReference>
<evidence type="ECO:0008006" key="3">
    <source>
        <dbReference type="Google" id="ProtNLM"/>
    </source>
</evidence>
<proteinExistence type="predicted"/>
<organism evidence="1 2">
    <name type="scientific">Marine Group III euryarchaeote CG-Epi1</name>
    <dbReference type="NCBI Taxonomy" id="1888995"/>
    <lineage>
        <taxon>Archaea</taxon>
        <taxon>Methanobacteriati</taxon>
        <taxon>Thermoplasmatota</taxon>
        <taxon>Thermoplasmata</taxon>
        <taxon>Candidatus Thermoprofundales</taxon>
    </lineage>
</organism>